<evidence type="ECO:0000313" key="4">
    <source>
        <dbReference type="Proteomes" id="UP000814074"/>
    </source>
</evidence>
<keyword evidence="4" id="KW-1185">Reference proteome</keyword>
<organism evidence="2 3">
    <name type="scientific">Pseudomonas lactis</name>
    <dbReference type="NCBI Taxonomy" id="1615674"/>
    <lineage>
        <taxon>Bacteria</taxon>
        <taxon>Pseudomonadati</taxon>
        <taxon>Pseudomonadota</taxon>
        <taxon>Gammaproteobacteria</taxon>
        <taxon>Pseudomonadales</taxon>
        <taxon>Pseudomonadaceae</taxon>
        <taxon>Pseudomonas</taxon>
    </lineage>
</organism>
<evidence type="ECO:0008006" key="5">
    <source>
        <dbReference type="Google" id="ProtNLM"/>
    </source>
</evidence>
<proteinExistence type="predicted"/>
<comment type="caution">
    <text evidence="2">The sequence shown here is derived from an EMBL/GenBank/DDBJ whole genome shotgun (WGS) entry which is preliminary data.</text>
</comment>
<dbReference type="Proteomes" id="UP000814074">
    <property type="component" value="Unassembled WGS sequence"/>
</dbReference>
<gene>
    <name evidence="1" type="ORF">GIW47_03585</name>
    <name evidence="2" type="ORF">HBO13_25420</name>
</gene>
<evidence type="ECO:0000313" key="1">
    <source>
        <dbReference type="EMBL" id="MCF5151699.1"/>
    </source>
</evidence>
<dbReference type="EMBL" id="JAAQYH010000014">
    <property type="protein sequence ID" value="NNA75983.1"/>
    <property type="molecule type" value="Genomic_DNA"/>
</dbReference>
<accession>A0A7Y1M696</accession>
<reference evidence="2 3" key="2">
    <citation type="journal article" date="2020" name="Front. Microbiol.">
        <title>Genetic Organization of the aprX-lipA2 Operon Affects the Proteolytic Potential of Pseudomonas Species in Milk.</title>
        <authorList>
            <person name="Maier C."/>
            <person name="Huptas C."/>
            <person name="von Neubeck M."/>
            <person name="Scherer S."/>
            <person name="Wenning M."/>
            <person name="Lucking G."/>
        </authorList>
    </citation>
    <scope>NUCLEOTIDE SEQUENCE [LARGE SCALE GENOMIC DNA]</scope>
    <source>
        <strain evidence="2 3">WS 5405</strain>
    </source>
</reference>
<reference evidence="1 4" key="1">
    <citation type="submission" date="2019-11" db="EMBL/GenBank/DDBJ databases">
        <title>Epiphytic Pseudomonas syringae from cherry orchards.</title>
        <authorList>
            <person name="Hulin M.T."/>
        </authorList>
    </citation>
    <scope>NUCLEOTIDE SEQUENCE [LARGE SCALE GENOMIC DNA]</scope>
    <source>
        <strain evidence="1 4">PA-6-3B</strain>
    </source>
</reference>
<evidence type="ECO:0000313" key="2">
    <source>
        <dbReference type="EMBL" id="NNA75983.1"/>
    </source>
</evidence>
<dbReference type="PROSITE" id="PS51257">
    <property type="entry name" value="PROKAR_LIPOPROTEIN"/>
    <property type="match status" value="1"/>
</dbReference>
<sequence length="200" mass="21270">MRAMPVLKKSLSKSLIAVIASVGGACLEATTDIIKKNLEPALISVRNSFEDRLSPLPEHALIGLSLDFYMPSTLGSETSAEGVSASIPGRSCRKSGGHDIVRVFDESANAHRTNAVMIIHCSPSGRVSVSLAPQNGQIVPIYEGHFKDGEKAGFPGVPGSYYAGVLTIHRLDAVEPKGPWVPANKCQVDNSCNPEDFSIN</sequence>
<dbReference type="EMBL" id="WKDU01000002">
    <property type="protein sequence ID" value="MCF5151699.1"/>
    <property type="molecule type" value="Genomic_DNA"/>
</dbReference>
<protein>
    <recommendedName>
        <fullName evidence="5">Lipoprotein</fullName>
    </recommendedName>
</protein>
<dbReference type="Proteomes" id="UP000535954">
    <property type="component" value="Unassembled WGS sequence"/>
</dbReference>
<dbReference type="AlphaFoldDB" id="A0A7Y1M696"/>
<evidence type="ECO:0000313" key="3">
    <source>
        <dbReference type="Proteomes" id="UP000535954"/>
    </source>
</evidence>
<name>A0A7Y1M696_9PSED</name>